<dbReference type="EC" id="6.2.1.2" evidence="5"/>
<evidence type="ECO:0000256" key="1">
    <source>
        <dbReference type="ARBA" id="ARBA00006432"/>
    </source>
</evidence>
<keyword evidence="2" id="KW-0436">Ligase</keyword>
<dbReference type="InterPro" id="IPR042099">
    <property type="entry name" value="ANL_N_sf"/>
</dbReference>
<feature type="domain" description="AMP-dependent synthetase/ligase" evidence="7">
    <location>
        <begin position="52"/>
        <end position="344"/>
    </location>
</feature>
<proteinExistence type="inferred from homology"/>
<dbReference type="Gene3D" id="3.40.50.12780">
    <property type="entry name" value="N-terminal domain of ligase-like"/>
    <property type="match status" value="1"/>
</dbReference>
<evidence type="ECO:0000256" key="5">
    <source>
        <dbReference type="ARBA" id="ARBA00039009"/>
    </source>
</evidence>
<name>A0A815AID5_9BILA</name>
<keyword evidence="4" id="KW-0067">ATP-binding</keyword>
<evidence type="ECO:0000259" key="7">
    <source>
        <dbReference type="Pfam" id="PF00501"/>
    </source>
</evidence>
<gene>
    <name evidence="8" type="ORF">IZO911_LOCUS31631</name>
    <name evidence="9" type="ORF">KXQ929_LOCUS8479</name>
</gene>
<comment type="catalytic activity">
    <reaction evidence="6">
        <text>a medium-chain fatty acid + ATP + CoA = a medium-chain fatty acyl-CoA + AMP + diphosphate</text>
        <dbReference type="Rhea" id="RHEA:48340"/>
        <dbReference type="ChEBI" id="CHEBI:30616"/>
        <dbReference type="ChEBI" id="CHEBI:33019"/>
        <dbReference type="ChEBI" id="CHEBI:57287"/>
        <dbReference type="ChEBI" id="CHEBI:59558"/>
        <dbReference type="ChEBI" id="CHEBI:90546"/>
        <dbReference type="ChEBI" id="CHEBI:456215"/>
        <dbReference type="EC" id="6.2.1.2"/>
    </reaction>
    <physiologicalReaction direction="left-to-right" evidence="6">
        <dbReference type="Rhea" id="RHEA:48341"/>
    </physiologicalReaction>
</comment>
<dbReference type="AlphaFoldDB" id="A0A815AID5"/>
<dbReference type="GO" id="GO:0005524">
    <property type="term" value="F:ATP binding"/>
    <property type="evidence" value="ECO:0007669"/>
    <property type="project" value="UniProtKB-KW"/>
</dbReference>
<dbReference type="Proteomes" id="UP000663868">
    <property type="component" value="Unassembled WGS sequence"/>
</dbReference>
<dbReference type="GO" id="GO:0005759">
    <property type="term" value="C:mitochondrial matrix"/>
    <property type="evidence" value="ECO:0007669"/>
    <property type="project" value="TreeGrafter"/>
</dbReference>
<sequence>MMMMMMMKETARRISIQQNINKLGNVLKLQGVINYLKQGYKINAPLINDVIQHWANEQPKQEALWIYERNNNECHKLTFHDIYTQASRFANVLTGQGFDLTAGKTVLVILPDFSKERILLQLACLQSGLTLCWCNPKDLVNMAISQRIQKLAVDCIITNEDNFELVKQQTHNPLRPLKKGLITKDLTSKVSAVGWNDFSRNANEAESKYTKVTNIHSDMPMIRLLSNNNDVIQYSHKTFTEQVLLAALWFNMDKTSRLIWMKNQNEITSIAPWLFGSTILYKEAEDFKTMFNTLEKHSIDAFCGSIKDYEMLNNQEQGNQTQLKQLLSIAPIDAEIKARWNALTNLHIRDDYIDFTNQSLAEYLSNFDKSDNSKFFNSKTIGEKSNKTVQPSRSNSLPSCLTYSQKKITIPKVNIKKNNIDLIKKNPTIGELLGDNDLFQSRYHNQYRISRYQRKRYRQQSYSCNHTYYNRQKQQRFNRINESQQQSSNIIESISNANQFYSYPTTYNYPSLSSYCYYCYSNMASYCPCLISDCNTGLYHQEIFDESLIFQQKYPRTATYQYSDIYFHNDKRLQSHSSISRI</sequence>
<evidence type="ECO:0000256" key="2">
    <source>
        <dbReference type="ARBA" id="ARBA00022598"/>
    </source>
</evidence>
<dbReference type="Pfam" id="PF00501">
    <property type="entry name" value="AMP-binding"/>
    <property type="match status" value="1"/>
</dbReference>
<dbReference type="PANTHER" id="PTHR43605">
    <property type="entry name" value="ACYL-COENZYME A SYNTHETASE"/>
    <property type="match status" value="1"/>
</dbReference>
<dbReference type="GO" id="GO:0004321">
    <property type="term" value="F:fatty-acyl-CoA synthase activity"/>
    <property type="evidence" value="ECO:0007669"/>
    <property type="project" value="TreeGrafter"/>
</dbReference>
<organism evidence="8 10">
    <name type="scientific">Adineta steineri</name>
    <dbReference type="NCBI Taxonomy" id="433720"/>
    <lineage>
        <taxon>Eukaryota</taxon>
        <taxon>Metazoa</taxon>
        <taxon>Spiralia</taxon>
        <taxon>Gnathifera</taxon>
        <taxon>Rotifera</taxon>
        <taxon>Eurotatoria</taxon>
        <taxon>Bdelloidea</taxon>
        <taxon>Adinetida</taxon>
        <taxon>Adinetidae</taxon>
        <taxon>Adineta</taxon>
    </lineage>
</organism>
<protein>
    <recommendedName>
        <fullName evidence="5">medium-chain acyl-CoA ligase</fullName>
        <ecNumber evidence="5">6.2.1.2</ecNumber>
    </recommendedName>
</protein>
<dbReference type="GO" id="GO:0031956">
    <property type="term" value="F:medium-chain fatty acid-CoA ligase activity"/>
    <property type="evidence" value="ECO:0007669"/>
    <property type="project" value="UniProtKB-EC"/>
</dbReference>
<evidence type="ECO:0000313" key="8">
    <source>
        <dbReference type="EMBL" id="CAF1256303.1"/>
    </source>
</evidence>
<evidence type="ECO:0000313" key="9">
    <source>
        <dbReference type="EMBL" id="CAF3663461.1"/>
    </source>
</evidence>
<dbReference type="Proteomes" id="UP000663860">
    <property type="component" value="Unassembled WGS sequence"/>
</dbReference>
<dbReference type="GO" id="GO:0006633">
    <property type="term" value="P:fatty acid biosynthetic process"/>
    <property type="evidence" value="ECO:0007669"/>
    <property type="project" value="TreeGrafter"/>
</dbReference>
<reference evidence="8" key="1">
    <citation type="submission" date="2021-02" db="EMBL/GenBank/DDBJ databases">
        <authorList>
            <person name="Nowell W R."/>
        </authorList>
    </citation>
    <scope>NUCLEOTIDE SEQUENCE</scope>
</reference>
<dbReference type="EMBL" id="CAJNOE010000525">
    <property type="protein sequence ID" value="CAF1256303.1"/>
    <property type="molecule type" value="Genomic_DNA"/>
</dbReference>
<dbReference type="SUPFAM" id="SSF56801">
    <property type="entry name" value="Acetyl-CoA synthetase-like"/>
    <property type="match status" value="1"/>
</dbReference>
<dbReference type="InterPro" id="IPR051087">
    <property type="entry name" value="Mitochondrial_ACSM"/>
</dbReference>
<keyword evidence="3" id="KW-0547">Nucleotide-binding</keyword>
<dbReference type="EMBL" id="CAJOBB010000369">
    <property type="protein sequence ID" value="CAF3663461.1"/>
    <property type="molecule type" value="Genomic_DNA"/>
</dbReference>
<evidence type="ECO:0000313" key="10">
    <source>
        <dbReference type="Proteomes" id="UP000663860"/>
    </source>
</evidence>
<dbReference type="PANTHER" id="PTHR43605:SF10">
    <property type="entry name" value="ACYL-COA SYNTHETASE MEDIUM CHAIN FAMILY MEMBER 3"/>
    <property type="match status" value="1"/>
</dbReference>
<evidence type="ECO:0000256" key="4">
    <source>
        <dbReference type="ARBA" id="ARBA00022840"/>
    </source>
</evidence>
<evidence type="ECO:0000256" key="6">
    <source>
        <dbReference type="ARBA" id="ARBA00048477"/>
    </source>
</evidence>
<dbReference type="GO" id="GO:0006637">
    <property type="term" value="P:acyl-CoA metabolic process"/>
    <property type="evidence" value="ECO:0007669"/>
    <property type="project" value="TreeGrafter"/>
</dbReference>
<accession>A0A815AID5</accession>
<comment type="similarity">
    <text evidence="1">Belongs to the ATP-dependent AMP-binding enzyme family.</text>
</comment>
<dbReference type="InterPro" id="IPR000873">
    <property type="entry name" value="AMP-dep_synth/lig_dom"/>
</dbReference>
<evidence type="ECO:0000256" key="3">
    <source>
        <dbReference type="ARBA" id="ARBA00022741"/>
    </source>
</evidence>
<comment type="caution">
    <text evidence="8">The sequence shown here is derived from an EMBL/GenBank/DDBJ whole genome shotgun (WGS) entry which is preliminary data.</text>
</comment>